<gene>
    <name evidence="1" type="ORF">LTSEADE_4130</name>
</gene>
<proteinExistence type="predicted"/>
<feature type="non-terminal residue" evidence="1">
    <location>
        <position position="31"/>
    </location>
</feature>
<dbReference type="Proteomes" id="UP000004906">
    <property type="component" value="Unassembled WGS sequence"/>
</dbReference>
<accession>A0A6C8GIX8</accession>
<protein>
    <submittedName>
        <fullName evidence="1">Uncharacterized protein</fullName>
    </submittedName>
</protein>
<dbReference type="EMBL" id="AFCI01001395">
    <property type="protein sequence ID" value="EHC32906.1"/>
    <property type="molecule type" value="Genomic_DNA"/>
</dbReference>
<reference evidence="1 2" key="1">
    <citation type="journal article" date="2011" name="BMC Genomics">
        <title>Genome sequencing reveals diversification of virulence factor content and possible host adaptation in distinct subpopulations of Salmonella enterica.</title>
        <authorList>
            <person name="den Bakker H.C."/>
            <person name="Moreno Switt A.I."/>
            <person name="Govoni G."/>
            <person name="Cummings C.A."/>
            <person name="Ranieri M.L."/>
            <person name="Degoricija L."/>
            <person name="Hoelzer K."/>
            <person name="Rodriguez-Rivera L.D."/>
            <person name="Brown S."/>
            <person name="Bolchacova E."/>
            <person name="Furtado M.R."/>
            <person name="Wiedmann M."/>
        </authorList>
    </citation>
    <scope>NUCLEOTIDE SEQUENCE [LARGE SCALE GENOMIC DNA]</scope>
    <source>
        <strain evidence="1 2">A4-669</strain>
    </source>
</reference>
<comment type="caution">
    <text evidence="1">The sequence shown here is derived from an EMBL/GenBank/DDBJ whole genome shotgun (WGS) entry which is preliminary data.</text>
</comment>
<evidence type="ECO:0000313" key="1">
    <source>
        <dbReference type="EMBL" id="EHC32906.1"/>
    </source>
</evidence>
<name>A0A6C8GIX8_SALET</name>
<dbReference type="AlphaFoldDB" id="A0A6C8GIX8"/>
<sequence length="31" mass="3457">MVENWARWRGEHFSALADCGTPLDLSPLARG</sequence>
<evidence type="ECO:0000313" key="2">
    <source>
        <dbReference type="Proteomes" id="UP000004906"/>
    </source>
</evidence>
<organism evidence="1 2">
    <name type="scientific">Salmonella enterica subsp. enterica serovar Adelaide str. A4-669</name>
    <dbReference type="NCBI Taxonomy" id="913063"/>
    <lineage>
        <taxon>Bacteria</taxon>
        <taxon>Pseudomonadati</taxon>
        <taxon>Pseudomonadota</taxon>
        <taxon>Gammaproteobacteria</taxon>
        <taxon>Enterobacterales</taxon>
        <taxon>Enterobacteriaceae</taxon>
        <taxon>Salmonella</taxon>
    </lineage>
</organism>